<dbReference type="Gene3D" id="3.40.50.11380">
    <property type="match status" value="1"/>
</dbReference>
<dbReference type="Pfam" id="PF13432">
    <property type="entry name" value="TPR_16"/>
    <property type="match status" value="1"/>
</dbReference>
<keyword evidence="7 8" id="KW-0802">TPR repeat</keyword>
<feature type="domain" description="O-GlcNAc transferase C-terminal" evidence="9">
    <location>
        <begin position="242"/>
        <end position="431"/>
    </location>
</feature>
<evidence type="ECO:0000256" key="7">
    <source>
        <dbReference type="ARBA" id="ARBA00022803"/>
    </source>
</evidence>
<protein>
    <recommendedName>
        <fullName evidence="3">protein O-GlcNAc transferase</fullName>
        <ecNumber evidence="3">2.4.1.255</ecNumber>
    </recommendedName>
</protein>
<dbReference type="Gene3D" id="3.40.50.2000">
    <property type="entry name" value="Glycogen Phosphorylase B"/>
    <property type="match status" value="1"/>
</dbReference>
<gene>
    <name evidence="10" type="ORF">C0099_12840</name>
</gene>
<dbReference type="SMART" id="SM00028">
    <property type="entry name" value="TPR"/>
    <property type="match status" value="5"/>
</dbReference>
<evidence type="ECO:0000256" key="6">
    <source>
        <dbReference type="ARBA" id="ARBA00022737"/>
    </source>
</evidence>
<dbReference type="Gene3D" id="1.25.40.10">
    <property type="entry name" value="Tetratricopeptide repeat domain"/>
    <property type="match status" value="2"/>
</dbReference>
<name>A0A2I6S904_9RHOO</name>
<evidence type="ECO:0000313" key="10">
    <source>
        <dbReference type="EMBL" id="AUN95740.1"/>
    </source>
</evidence>
<evidence type="ECO:0000256" key="1">
    <source>
        <dbReference type="ARBA" id="ARBA00004922"/>
    </source>
</evidence>
<evidence type="ECO:0000259" key="9">
    <source>
        <dbReference type="Pfam" id="PF13844"/>
    </source>
</evidence>
<feature type="repeat" description="TPR" evidence="8">
    <location>
        <begin position="33"/>
        <end position="66"/>
    </location>
</feature>
<dbReference type="OrthoDB" id="101857at2"/>
<dbReference type="EC" id="2.4.1.255" evidence="3"/>
<dbReference type="RefSeq" id="WP_102247785.1">
    <property type="nucleotide sequence ID" value="NZ_CP025682.1"/>
</dbReference>
<proteinExistence type="inferred from homology"/>
<dbReference type="InterPro" id="IPR051939">
    <property type="entry name" value="Glycosyltr_41/O-GlcNAc_trsf"/>
</dbReference>
<dbReference type="Proteomes" id="UP000242205">
    <property type="component" value="Chromosome"/>
</dbReference>
<evidence type="ECO:0000256" key="3">
    <source>
        <dbReference type="ARBA" id="ARBA00011970"/>
    </source>
</evidence>
<organism evidence="10 11">
    <name type="scientific">Pseudazoarcus pumilus</name>
    <dbReference type="NCBI Taxonomy" id="2067960"/>
    <lineage>
        <taxon>Bacteria</taxon>
        <taxon>Pseudomonadati</taxon>
        <taxon>Pseudomonadota</taxon>
        <taxon>Betaproteobacteria</taxon>
        <taxon>Rhodocyclales</taxon>
        <taxon>Zoogloeaceae</taxon>
        <taxon>Pseudazoarcus</taxon>
    </lineage>
</organism>
<feature type="domain" description="O-GlcNAc transferase C-terminal" evidence="9">
    <location>
        <begin position="459"/>
        <end position="616"/>
    </location>
</feature>
<evidence type="ECO:0000256" key="4">
    <source>
        <dbReference type="ARBA" id="ARBA00022676"/>
    </source>
</evidence>
<evidence type="ECO:0000256" key="8">
    <source>
        <dbReference type="PROSITE-ProRule" id="PRU00339"/>
    </source>
</evidence>
<dbReference type="PANTHER" id="PTHR44835">
    <property type="entry name" value="UDP-N-ACETYLGLUCOSAMINE--PEPTIDE N-ACETYLGLUCOSAMINYLTRANSFERASE SPINDLY-RELATED"/>
    <property type="match status" value="1"/>
</dbReference>
<evidence type="ECO:0000313" key="11">
    <source>
        <dbReference type="Proteomes" id="UP000242205"/>
    </source>
</evidence>
<dbReference type="InterPro" id="IPR019734">
    <property type="entry name" value="TPR_rpt"/>
</dbReference>
<dbReference type="EMBL" id="CP025682">
    <property type="protein sequence ID" value="AUN95740.1"/>
    <property type="molecule type" value="Genomic_DNA"/>
</dbReference>
<keyword evidence="4" id="KW-0328">Glycosyltransferase</keyword>
<comment type="similarity">
    <text evidence="2">Belongs to the glycosyltransferase 41 family. O-GlcNAc transferase subfamily.</text>
</comment>
<dbReference type="SUPFAM" id="SSF53756">
    <property type="entry name" value="UDP-Glycosyltransferase/glycogen phosphorylase"/>
    <property type="match status" value="1"/>
</dbReference>
<feature type="repeat" description="TPR" evidence="8">
    <location>
        <begin position="135"/>
        <end position="168"/>
    </location>
</feature>
<keyword evidence="5" id="KW-0808">Transferase</keyword>
<dbReference type="AlphaFoldDB" id="A0A2I6S904"/>
<dbReference type="PROSITE" id="PS50005">
    <property type="entry name" value="TPR"/>
    <property type="match status" value="3"/>
</dbReference>
<dbReference type="KEGG" id="atw:C0099_12840"/>
<keyword evidence="6" id="KW-0677">Repeat</keyword>
<evidence type="ECO:0000256" key="2">
    <source>
        <dbReference type="ARBA" id="ARBA00005386"/>
    </source>
</evidence>
<evidence type="ECO:0000256" key="5">
    <source>
        <dbReference type="ARBA" id="ARBA00022679"/>
    </source>
</evidence>
<dbReference type="SUPFAM" id="SSF48452">
    <property type="entry name" value="TPR-like"/>
    <property type="match status" value="1"/>
</dbReference>
<keyword evidence="11" id="KW-1185">Reference proteome</keyword>
<sequence>MDPESCAALVRKGEFHDAATLAESILAGDPQCSKAWYFLGLARLLLNEHEAACLAFEQTISRLPNHSAAFHYLAIALQRLERRARASEMFQRSLALCPDVAHWWANAAANAFECRRFKDAVELAGKAISIDRTTGSAWLVRGNALFEMGDFVGAVAALERAAEQLPDREDVRAGLALAYDEVGRGNEALALLDGLVRKSPTLIEGQANYATVLLRHGYVEEAIKHFRVALGLNPERLNVWTSYLFALTHSARVSLDEGFGEHCRFGRIVERPWRDRWGGWKCDPDPERRLRVGFVSGDLRNHPLRYFIEPVWEGLEPDTFEIFAYSSCPQEDAVSEGLRGKVSSWCNVHALDDDALASRIRSDRVDILVDLSGHTTYNRLTVFARKPAPLQLTWIGYPATTGLTAIDYRFVAAPADFCRQLAPCFTEKLIALGDAVIFRPEAVLPPVTPPPVLERGQFTFGSFNRLAKVSASTIALWARVLTQVPDARLLIGAIDDERSGAKIVEALTRLGVGRDRLELRPRVGMADYLRMHAEVDLLLDTVPYAGGTTTNHALWMGVPTLSLDGGGLQQRSGSGRMRALGLDEWIAADEDDYVTKAVAAASRTEPLVRLRSTLRERLEQRAAETTGSRRVALALRAIWRRWCSGASPDFLDLSD</sequence>
<comment type="pathway">
    <text evidence="1">Protein modification; protein glycosylation.</text>
</comment>
<dbReference type="PANTHER" id="PTHR44835:SF1">
    <property type="entry name" value="PROTEIN O-GLCNAC TRANSFERASE"/>
    <property type="match status" value="1"/>
</dbReference>
<dbReference type="Pfam" id="PF14559">
    <property type="entry name" value="TPR_19"/>
    <property type="match status" value="1"/>
</dbReference>
<dbReference type="InterPro" id="IPR029489">
    <property type="entry name" value="OGT/SEC/SPY_C"/>
</dbReference>
<dbReference type="GO" id="GO:0097363">
    <property type="term" value="F:protein O-acetylglucosaminyltransferase activity"/>
    <property type="evidence" value="ECO:0007669"/>
    <property type="project" value="UniProtKB-EC"/>
</dbReference>
<accession>A0A2I6S904</accession>
<dbReference type="InterPro" id="IPR011990">
    <property type="entry name" value="TPR-like_helical_dom_sf"/>
</dbReference>
<dbReference type="Pfam" id="PF13844">
    <property type="entry name" value="Glyco_transf_41"/>
    <property type="match status" value="2"/>
</dbReference>
<feature type="repeat" description="TPR" evidence="8">
    <location>
        <begin position="203"/>
        <end position="236"/>
    </location>
</feature>
<reference evidence="10 11" key="1">
    <citation type="submission" date="2018-01" db="EMBL/GenBank/DDBJ databases">
        <authorList>
            <person name="Fu G.-Y."/>
        </authorList>
    </citation>
    <scope>NUCLEOTIDE SEQUENCE [LARGE SCALE GENOMIC DNA]</scope>
    <source>
        <strain evidence="10 11">SY39</strain>
    </source>
</reference>